<gene>
    <name evidence="1" type="ORF">QWJ38_06575</name>
</gene>
<dbReference type="Pfam" id="PF20159">
    <property type="entry name" value="YidB"/>
    <property type="match status" value="1"/>
</dbReference>
<evidence type="ECO:0000313" key="2">
    <source>
        <dbReference type="Proteomes" id="UP001228044"/>
    </source>
</evidence>
<dbReference type="InterPro" id="IPR045372">
    <property type="entry name" value="YidB"/>
</dbReference>
<reference evidence="1 2" key="1">
    <citation type="submission" date="2023-06" db="EMBL/GenBank/DDBJ databases">
        <title>Pelomonas sp. PFR6 16S ribosomal RNA gene Genome sequencing and assembly.</title>
        <authorList>
            <person name="Woo H."/>
        </authorList>
    </citation>
    <scope>NUCLEOTIDE SEQUENCE [LARGE SCALE GENOMIC DNA]</scope>
    <source>
        <strain evidence="1 2">PFR6</strain>
    </source>
</reference>
<accession>A0ABT8DPK6</accession>
<dbReference type="EMBL" id="JAUHHC010000002">
    <property type="protein sequence ID" value="MDN3919941.1"/>
    <property type="molecule type" value="Genomic_DNA"/>
</dbReference>
<evidence type="ECO:0000313" key="1">
    <source>
        <dbReference type="EMBL" id="MDN3919941.1"/>
    </source>
</evidence>
<dbReference type="Proteomes" id="UP001228044">
    <property type="component" value="Unassembled WGS sequence"/>
</dbReference>
<dbReference type="InterPro" id="IPR027405">
    <property type="entry name" value="YidB-like"/>
</dbReference>
<dbReference type="SUPFAM" id="SSF140804">
    <property type="entry name" value="YidB-like"/>
    <property type="match status" value="1"/>
</dbReference>
<keyword evidence="2" id="KW-1185">Reference proteome</keyword>
<comment type="caution">
    <text evidence="1">The sequence shown here is derived from an EMBL/GenBank/DDBJ whole genome shotgun (WGS) entry which is preliminary data.</text>
</comment>
<dbReference type="Gene3D" id="1.10.10.690">
    <property type="entry name" value="YidB-like"/>
    <property type="match status" value="1"/>
</dbReference>
<name>A0ABT8DPK6_9BURK</name>
<proteinExistence type="predicted"/>
<organism evidence="1 2">
    <name type="scientific">Roseateles violae</name>
    <dbReference type="NCBI Taxonomy" id="3058042"/>
    <lineage>
        <taxon>Bacteria</taxon>
        <taxon>Pseudomonadati</taxon>
        <taxon>Pseudomonadota</taxon>
        <taxon>Betaproteobacteria</taxon>
        <taxon>Burkholderiales</taxon>
        <taxon>Sphaerotilaceae</taxon>
        <taxon>Roseateles</taxon>
    </lineage>
</organism>
<protein>
    <submittedName>
        <fullName evidence="1">YidB family protein</fullName>
    </submittedName>
</protein>
<dbReference type="RefSeq" id="WP_290358260.1">
    <property type="nucleotide sequence ID" value="NZ_JAUHHC010000002.1"/>
</dbReference>
<sequence length="169" mass="16514">MGLLDSLLGAAQQAMGGQTAQQGMPQGQGGGVDWAGLIMTLLVNSRGGAASGFGQGGLGSLGAQGGLGAAAGLGGLGGLLQQLQAGGLGEQVQSWVSTGANQPVSGDQLSAALGMDVIGDLAQQAGVSQAEASHQLSRLLPEVVDRLSPQGQLPHEDDLGGLLGQLLGR</sequence>